<gene>
    <name evidence="2" type="ORF">SNAT2548_LOCUS30944</name>
</gene>
<reference evidence="2" key="1">
    <citation type="submission" date="2021-02" db="EMBL/GenBank/DDBJ databases">
        <authorList>
            <person name="Dougan E. K."/>
            <person name="Rhodes N."/>
            <person name="Thang M."/>
            <person name="Chan C."/>
        </authorList>
    </citation>
    <scope>NUCLEOTIDE SEQUENCE</scope>
</reference>
<keyword evidence="1" id="KW-0812">Transmembrane</keyword>
<evidence type="ECO:0000256" key="1">
    <source>
        <dbReference type="SAM" id="Phobius"/>
    </source>
</evidence>
<dbReference type="AlphaFoldDB" id="A0A812U0T4"/>
<evidence type="ECO:0000313" key="2">
    <source>
        <dbReference type="EMBL" id="CAE7551098.1"/>
    </source>
</evidence>
<evidence type="ECO:0000313" key="3">
    <source>
        <dbReference type="Proteomes" id="UP000604046"/>
    </source>
</evidence>
<feature type="transmembrane region" description="Helical" evidence="1">
    <location>
        <begin position="156"/>
        <end position="174"/>
    </location>
</feature>
<keyword evidence="1" id="KW-0472">Membrane</keyword>
<keyword evidence="3" id="KW-1185">Reference proteome</keyword>
<feature type="transmembrane region" description="Helical" evidence="1">
    <location>
        <begin position="186"/>
        <end position="209"/>
    </location>
</feature>
<keyword evidence="1" id="KW-1133">Transmembrane helix</keyword>
<accession>A0A812U0T4</accession>
<protein>
    <submittedName>
        <fullName evidence="2">Uncharacterized protein</fullName>
    </submittedName>
</protein>
<name>A0A812U0T4_9DINO</name>
<dbReference type="OrthoDB" id="427300at2759"/>
<feature type="transmembrane region" description="Helical" evidence="1">
    <location>
        <begin position="130"/>
        <end position="150"/>
    </location>
</feature>
<sequence length="307" mass="33758">MLVGIVLEESAEAEDSGYGFAIYAGLQRLELLAFASAFYLLEVDRVRGTAAVSEAAQLGREYAGSIAHASCSRPEDDEHIRREIGAKMREVDYAIEVLMAAGVSTPSLRAIARRGVNITKAAHSELTMPLIFLVPLNIIGAMKLFFNVFYLNPTWIVIPALEAITVVVRVHLLWMTLCSPPDETCFILMVVTKLAILYLIVLLPEILVWESFAATHIPVNSWVAACHRCFCCLAAEFFAVLGIRGTARLPCGLRFLRLFLARSFRGYLSACARNGEEIFWCEPCCCNCNWCADAESSAESSSEGSAD</sequence>
<dbReference type="EMBL" id="CAJNDS010002634">
    <property type="protein sequence ID" value="CAE7551098.1"/>
    <property type="molecule type" value="Genomic_DNA"/>
</dbReference>
<proteinExistence type="predicted"/>
<comment type="caution">
    <text evidence="2">The sequence shown here is derived from an EMBL/GenBank/DDBJ whole genome shotgun (WGS) entry which is preliminary data.</text>
</comment>
<organism evidence="2 3">
    <name type="scientific">Symbiodinium natans</name>
    <dbReference type="NCBI Taxonomy" id="878477"/>
    <lineage>
        <taxon>Eukaryota</taxon>
        <taxon>Sar</taxon>
        <taxon>Alveolata</taxon>
        <taxon>Dinophyceae</taxon>
        <taxon>Suessiales</taxon>
        <taxon>Symbiodiniaceae</taxon>
        <taxon>Symbiodinium</taxon>
    </lineage>
</organism>
<dbReference type="Proteomes" id="UP000604046">
    <property type="component" value="Unassembled WGS sequence"/>
</dbReference>